<evidence type="ECO:0000313" key="3">
    <source>
        <dbReference type="Proteomes" id="UP000195402"/>
    </source>
</evidence>
<dbReference type="InParanoid" id="A0A200Q405"/>
<dbReference type="PANTHER" id="PTHR35324">
    <property type="entry name" value="BNAA08G03750D PROTEIN"/>
    <property type="match status" value="1"/>
</dbReference>
<evidence type="ECO:0000256" key="1">
    <source>
        <dbReference type="SAM" id="MobiDB-lite"/>
    </source>
</evidence>
<keyword evidence="3" id="KW-1185">Reference proteome</keyword>
<dbReference type="EMBL" id="MVGT01003165">
    <property type="protein sequence ID" value="OVA05182.1"/>
    <property type="molecule type" value="Genomic_DNA"/>
</dbReference>
<dbReference type="AlphaFoldDB" id="A0A200Q405"/>
<name>A0A200Q405_MACCD</name>
<feature type="compositionally biased region" description="Low complexity" evidence="1">
    <location>
        <begin position="89"/>
        <end position="98"/>
    </location>
</feature>
<protein>
    <submittedName>
        <fullName evidence="2">Uncharacterized protein</fullName>
    </submittedName>
</protein>
<gene>
    <name evidence="2" type="ORF">BVC80_8893g21</name>
</gene>
<feature type="region of interest" description="Disordered" evidence="1">
    <location>
        <begin position="89"/>
        <end position="121"/>
    </location>
</feature>
<reference evidence="2 3" key="1">
    <citation type="journal article" date="2017" name="Mol. Plant">
        <title>The Genome of Medicinal Plant Macleaya cordata Provides New Insights into Benzylisoquinoline Alkaloids Metabolism.</title>
        <authorList>
            <person name="Liu X."/>
            <person name="Liu Y."/>
            <person name="Huang P."/>
            <person name="Ma Y."/>
            <person name="Qing Z."/>
            <person name="Tang Q."/>
            <person name="Cao H."/>
            <person name="Cheng P."/>
            <person name="Zheng Y."/>
            <person name="Yuan Z."/>
            <person name="Zhou Y."/>
            <person name="Liu J."/>
            <person name="Tang Z."/>
            <person name="Zhuo Y."/>
            <person name="Zhang Y."/>
            <person name="Yu L."/>
            <person name="Huang J."/>
            <person name="Yang P."/>
            <person name="Peng Q."/>
            <person name="Zhang J."/>
            <person name="Jiang W."/>
            <person name="Zhang Z."/>
            <person name="Lin K."/>
            <person name="Ro D.K."/>
            <person name="Chen X."/>
            <person name="Xiong X."/>
            <person name="Shang Y."/>
            <person name="Huang S."/>
            <person name="Zeng J."/>
        </authorList>
    </citation>
    <scope>NUCLEOTIDE SEQUENCE [LARGE SCALE GENOMIC DNA]</scope>
    <source>
        <strain evidence="3">cv. BLH2017</strain>
        <tissue evidence="2">Root</tissue>
    </source>
</reference>
<dbReference type="OMA" id="TKPDKNN"/>
<proteinExistence type="predicted"/>
<dbReference type="Proteomes" id="UP000195402">
    <property type="component" value="Unassembled WGS sequence"/>
</dbReference>
<evidence type="ECO:0000313" key="2">
    <source>
        <dbReference type="EMBL" id="OVA05182.1"/>
    </source>
</evidence>
<dbReference type="OrthoDB" id="749289at2759"/>
<feature type="compositionally biased region" description="Polar residues" evidence="1">
    <location>
        <begin position="1"/>
        <end position="15"/>
    </location>
</feature>
<feature type="region of interest" description="Disordered" evidence="1">
    <location>
        <begin position="1"/>
        <end position="37"/>
    </location>
</feature>
<organism evidence="2 3">
    <name type="scientific">Macleaya cordata</name>
    <name type="common">Five-seeded plume-poppy</name>
    <name type="synonym">Bocconia cordata</name>
    <dbReference type="NCBI Taxonomy" id="56857"/>
    <lineage>
        <taxon>Eukaryota</taxon>
        <taxon>Viridiplantae</taxon>
        <taxon>Streptophyta</taxon>
        <taxon>Embryophyta</taxon>
        <taxon>Tracheophyta</taxon>
        <taxon>Spermatophyta</taxon>
        <taxon>Magnoliopsida</taxon>
        <taxon>Ranunculales</taxon>
        <taxon>Papaveraceae</taxon>
        <taxon>Papaveroideae</taxon>
        <taxon>Macleaya</taxon>
    </lineage>
</organism>
<dbReference type="PANTHER" id="PTHR35324:SF4">
    <property type="entry name" value="EXPRESSED PROTEIN"/>
    <property type="match status" value="1"/>
</dbReference>
<comment type="caution">
    <text evidence="2">The sequence shown here is derived from an EMBL/GenBank/DDBJ whole genome shotgun (WGS) entry which is preliminary data.</text>
</comment>
<accession>A0A200Q405</accession>
<sequence length="121" mass="13744">MSYMVSSKTQTSESSDVVKINHHNPEDHQDQEESETLNPIITSHLCLKPTHATQTLDKDGVLRRIRHRRRVNKVRNALQTILTLPFSTTRTTTTTSSSPDDKAASTHQHKLRWLDDAFSAP</sequence>